<dbReference type="PANTHER" id="PTHR34939">
    <property type="entry name" value="PHOTOSYSTEM I REACTION CENTER SUBUNIT III, CHLOROPLASTIC"/>
    <property type="match status" value="1"/>
</dbReference>
<feature type="signal peptide" evidence="7">
    <location>
        <begin position="1"/>
        <end position="25"/>
    </location>
</feature>
<evidence type="ECO:0000313" key="9">
    <source>
        <dbReference type="Proteomes" id="UP001476950"/>
    </source>
</evidence>
<evidence type="ECO:0000256" key="7">
    <source>
        <dbReference type="SAM" id="SignalP"/>
    </source>
</evidence>
<evidence type="ECO:0000256" key="5">
    <source>
        <dbReference type="ARBA" id="ARBA00033433"/>
    </source>
</evidence>
<keyword evidence="4 6" id="KW-0603">Photosystem I</keyword>
<organism evidence="8 9">
    <name type="scientific">Stenomitos frigidus AS-A4</name>
    <dbReference type="NCBI Taxonomy" id="2933935"/>
    <lineage>
        <taxon>Bacteria</taxon>
        <taxon>Bacillati</taxon>
        <taxon>Cyanobacteriota</taxon>
        <taxon>Cyanophyceae</taxon>
        <taxon>Leptolyngbyales</taxon>
        <taxon>Leptolyngbyaceae</taxon>
        <taxon>Stenomitos</taxon>
    </lineage>
</organism>
<keyword evidence="6" id="KW-0793">Thylakoid</keyword>
<comment type="caution">
    <text evidence="8">The sequence shown here is derived from an EMBL/GenBank/DDBJ whole genome shotgun (WGS) entry which is preliminary data.</text>
</comment>
<dbReference type="SUPFAM" id="SSF81536">
    <property type="entry name" value="Subunit III of photosystem I reaction centre, PsaF"/>
    <property type="match status" value="1"/>
</dbReference>
<feature type="chain" id="PRO_5045806750" description="Photosystem I reaction center subunit III" evidence="7">
    <location>
        <begin position="26"/>
        <end position="161"/>
    </location>
</feature>
<dbReference type="PANTHER" id="PTHR34939:SF1">
    <property type="entry name" value="PHOTOSYSTEM I REACTION CENTER SUBUNIT III, CHLOROPLASTIC"/>
    <property type="match status" value="1"/>
</dbReference>
<evidence type="ECO:0000256" key="2">
    <source>
        <dbReference type="ARBA" id="ARBA00016492"/>
    </source>
</evidence>
<proteinExistence type="inferred from homology"/>
<name>A0ABV0KMS6_9CYAN</name>
<evidence type="ECO:0000256" key="3">
    <source>
        <dbReference type="ARBA" id="ARBA00022531"/>
    </source>
</evidence>
<dbReference type="Gene3D" id="1.10.8.110">
    <property type="entry name" value="Photosystem I PsaF, reaction centre subunit III"/>
    <property type="match status" value="1"/>
</dbReference>
<accession>A0ABV0KMS6</accession>
<dbReference type="InterPro" id="IPR036577">
    <property type="entry name" value="PSI_PsaF_sf"/>
</dbReference>
<gene>
    <name evidence="8" type="ORF">NDI38_19095</name>
</gene>
<keyword evidence="6 7" id="KW-0732">Signal</keyword>
<sequence>MQRLFALVLVVMLWFGFVSIPPANASNLTPCKDSPAFAQRAKDSVSATAKQRFEFYANSGVLCGEEGLPHLVVDPTAAHAGEFAIPSILFLYIAGWIGWVGRSYIQAVKKSATPEQDEIVINVPLALKLALSGFAWPLAALKEFTTGELTAKDDEIPVSVR</sequence>
<dbReference type="RefSeq" id="WP_190449100.1">
    <property type="nucleotide sequence ID" value="NZ_JAMPLM010000019.1"/>
</dbReference>
<comment type="subcellular location">
    <subcellularLocation>
        <location evidence="6">Cellular thylakoid membrane</location>
    </subcellularLocation>
</comment>
<reference evidence="8 9" key="1">
    <citation type="submission" date="2022-04" db="EMBL/GenBank/DDBJ databases">
        <title>Positive selection, recombination, and allopatry shape intraspecific diversity of widespread and dominant cyanobacteria.</title>
        <authorList>
            <person name="Wei J."/>
            <person name="Shu W."/>
            <person name="Hu C."/>
        </authorList>
    </citation>
    <scope>NUCLEOTIDE SEQUENCE [LARGE SCALE GENOMIC DNA]</scope>
    <source>
        <strain evidence="8 9">AS-A4</strain>
    </source>
</reference>
<keyword evidence="9" id="KW-1185">Reference proteome</keyword>
<dbReference type="EMBL" id="JAMPLM010000019">
    <property type="protein sequence ID" value="MEP1060544.1"/>
    <property type="molecule type" value="Genomic_DNA"/>
</dbReference>
<dbReference type="Pfam" id="PF02507">
    <property type="entry name" value="PSI_PsaF"/>
    <property type="match status" value="1"/>
</dbReference>
<evidence type="ECO:0000256" key="6">
    <source>
        <dbReference type="RuleBase" id="RU368107"/>
    </source>
</evidence>
<evidence type="ECO:0000313" key="8">
    <source>
        <dbReference type="EMBL" id="MEP1060544.1"/>
    </source>
</evidence>
<protein>
    <recommendedName>
        <fullName evidence="2 6">Photosystem I reaction center subunit III</fullName>
    </recommendedName>
    <alternativeName>
        <fullName evidence="5 6">PSI-F</fullName>
    </alternativeName>
</protein>
<comment type="similarity">
    <text evidence="1 6">Belongs to the PsaF family.</text>
</comment>
<evidence type="ECO:0000256" key="1">
    <source>
        <dbReference type="ARBA" id="ARBA00008386"/>
    </source>
</evidence>
<dbReference type="InterPro" id="IPR003666">
    <property type="entry name" value="PSI_PsaF"/>
</dbReference>
<evidence type="ECO:0000256" key="4">
    <source>
        <dbReference type="ARBA" id="ARBA00022836"/>
    </source>
</evidence>
<dbReference type="Proteomes" id="UP001476950">
    <property type="component" value="Unassembled WGS sequence"/>
</dbReference>
<keyword evidence="3 6" id="KW-0602">Photosynthesis</keyword>
<comment type="function">
    <text evidence="6">Participates in efficiency of electron transfer from plastocyanin to P700 (or cytochrome c553 in algae and cyanobacteria). This plastocyanin-docking protein contributes to the specific association of plastocyanin to PSI.</text>
</comment>